<dbReference type="SUPFAM" id="SSF52540">
    <property type="entry name" value="P-loop containing nucleoside triphosphate hydrolases"/>
    <property type="match status" value="1"/>
</dbReference>
<dbReference type="Gene3D" id="3.30.70.240">
    <property type="match status" value="1"/>
</dbReference>
<dbReference type="PROSITE" id="PS51722">
    <property type="entry name" value="G_TR_2"/>
    <property type="match status" value="1"/>
</dbReference>
<dbReference type="Gene3D" id="3.40.50.300">
    <property type="entry name" value="P-loop containing nucleotide triphosphate hydrolases"/>
    <property type="match status" value="1"/>
</dbReference>
<dbReference type="InterPro" id="IPR047872">
    <property type="entry name" value="EFG_IV"/>
</dbReference>
<feature type="domain" description="Tr-type G" evidence="6">
    <location>
        <begin position="7"/>
        <end position="278"/>
    </location>
</feature>
<keyword evidence="7" id="KW-0648">Protein biosynthesis</keyword>
<dbReference type="InterPro" id="IPR041095">
    <property type="entry name" value="EFG_II"/>
</dbReference>
<dbReference type="CDD" id="cd04170">
    <property type="entry name" value="EF-G_bact"/>
    <property type="match status" value="1"/>
</dbReference>
<dbReference type="Pfam" id="PF03764">
    <property type="entry name" value="EFG_IV"/>
    <property type="match status" value="1"/>
</dbReference>
<dbReference type="KEGG" id="alka:J0B03_08860"/>
<name>A0A975AHE1_9FIRM</name>
<evidence type="ECO:0000256" key="3">
    <source>
        <dbReference type="ARBA" id="ARBA00022741"/>
    </source>
</evidence>
<dbReference type="GO" id="GO:0003924">
    <property type="term" value="F:GTPase activity"/>
    <property type="evidence" value="ECO:0007669"/>
    <property type="project" value="InterPro"/>
</dbReference>
<proteinExistence type="inferred from homology"/>
<dbReference type="SMART" id="SM00889">
    <property type="entry name" value="EFG_IV"/>
    <property type="match status" value="1"/>
</dbReference>
<evidence type="ECO:0000256" key="5">
    <source>
        <dbReference type="NCBIfam" id="TIGR00484"/>
    </source>
</evidence>
<dbReference type="InterPro" id="IPR035647">
    <property type="entry name" value="EFG_III/V"/>
</dbReference>
<sequence length="693" mass="76803">MKTYPTGSIRNVAILGHSGSGKTTLTEAMAFNAGIIDRMGKVEDGSTISDYDNEEIKRMISINATTVPMEYGGHKINVLDVPGYFDFFGEAVSTLRVSDAAVLVLDALSGIEVGTEKDWEMIENENIPAILVINKMDRENVRFEKIMNDLKEKFGNKVVPFELPFGEGLDFNGVINVVDMKGRERRGDRCFDMAVPDELQAELEPYREMIMESVAQTDEDLMEKYFAGEELTNAEIHAGLRKGVLEGELIPVLCSSGSKNIGVETLMSMIIEYFPSPADLLGEPFTRPNGGDSDVRKYDSAAPVALQVFKTIADPYVGRLSLFKVISGTLTTGMELLNTTKNKKEKINHIYLLRGKKQVEVENLQAGDIGALSKLSDTTTGDTLCDPKDPLEFRPLVFPKPVIAMGVEPKSKGDEDKIGNGFARLQEEDQTLHVERNSETKQTLISGLGEMHIEIMCEKLKSKFGIEVMLEEPKIPYRETIKKKATAEGKHKKQSGGRGQFGHVHIDFEPVGDPNVDFEFVDKVVGGAVPRNFIPAVEKGLQDCIKEGVLAKYPVVGLRATLFDGSFHAVDSDEMSFRMAANLAYKKGMKEANPVILEPIYKVEIVVPEDYMGDIMGDLNKKRGRILGMEPMEGGKQKILAEAPFAEMFKYATELRSMTQARGDFSMEFARYEELPGSLAEKVIAKAEEENNH</sequence>
<evidence type="ECO:0000256" key="4">
    <source>
        <dbReference type="ARBA" id="ARBA00023134"/>
    </source>
</evidence>
<dbReference type="NCBIfam" id="NF009891">
    <property type="entry name" value="PRK13351.1-1"/>
    <property type="match status" value="1"/>
</dbReference>
<dbReference type="CDD" id="cd16262">
    <property type="entry name" value="EFG_III"/>
    <property type="match status" value="1"/>
</dbReference>
<dbReference type="Gene3D" id="3.30.230.10">
    <property type="match status" value="1"/>
</dbReference>
<dbReference type="InterPro" id="IPR020568">
    <property type="entry name" value="Ribosomal_Su5_D2-typ_SF"/>
</dbReference>
<dbReference type="SUPFAM" id="SSF50447">
    <property type="entry name" value="Translation proteins"/>
    <property type="match status" value="1"/>
</dbReference>
<dbReference type="EMBL" id="CP071444">
    <property type="protein sequence ID" value="QSX07913.1"/>
    <property type="molecule type" value="Genomic_DNA"/>
</dbReference>
<keyword evidence="7" id="KW-0251">Elongation factor</keyword>
<dbReference type="Pfam" id="PF00679">
    <property type="entry name" value="EFG_C"/>
    <property type="match status" value="1"/>
</dbReference>
<dbReference type="GO" id="GO:0005525">
    <property type="term" value="F:GTP binding"/>
    <property type="evidence" value="ECO:0007669"/>
    <property type="project" value="UniProtKB-UniRule"/>
</dbReference>
<dbReference type="AlphaFoldDB" id="A0A975AHE1"/>
<dbReference type="InterPro" id="IPR027417">
    <property type="entry name" value="P-loop_NTPase"/>
</dbReference>
<dbReference type="FunFam" id="3.30.230.10:FF:000003">
    <property type="entry name" value="Elongation factor G"/>
    <property type="match status" value="1"/>
</dbReference>
<dbReference type="InterPro" id="IPR005225">
    <property type="entry name" value="Small_GTP-bd"/>
</dbReference>
<dbReference type="CDD" id="cd04088">
    <property type="entry name" value="EFG_mtEFG_II"/>
    <property type="match status" value="1"/>
</dbReference>
<dbReference type="PRINTS" id="PR00315">
    <property type="entry name" value="ELONGATNFCT"/>
</dbReference>
<dbReference type="Proteomes" id="UP000663499">
    <property type="component" value="Chromosome"/>
</dbReference>
<dbReference type="RefSeq" id="WP_207299255.1">
    <property type="nucleotide sequence ID" value="NZ_CP071444.1"/>
</dbReference>
<dbReference type="GO" id="GO:0032790">
    <property type="term" value="P:ribosome disassembly"/>
    <property type="evidence" value="ECO:0007669"/>
    <property type="project" value="TreeGrafter"/>
</dbReference>
<dbReference type="InterPro" id="IPR035649">
    <property type="entry name" value="EFG_V"/>
</dbReference>
<dbReference type="InterPro" id="IPR053905">
    <property type="entry name" value="EF-G-like_DII"/>
</dbReference>
<reference evidence="7" key="1">
    <citation type="submission" date="2021-03" db="EMBL/GenBank/DDBJ databases">
        <title>Alkalibacter marinus sp. nov., isolated from tidal flat sediment.</title>
        <authorList>
            <person name="Namirimu T."/>
            <person name="Yang J.-A."/>
            <person name="Yang S.-H."/>
            <person name="Kim Y.-J."/>
            <person name="Kwon K.K."/>
        </authorList>
    </citation>
    <scope>NUCLEOTIDE SEQUENCE</scope>
    <source>
        <strain evidence="7">ES005</strain>
    </source>
</reference>
<dbReference type="CDD" id="cd03713">
    <property type="entry name" value="EFG_mtEFG_C"/>
    <property type="match status" value="1"/>
</dbReference>
<dbReference type="CDD" id="cd01434">
    <property type="entry name" value="EFG_mtEFG1_IV"/>
    <property type="match status" value="1"/>
</dbReference>
<dbReference type="Pfam" id="PF14492">
    <property type="entry name" value="EFG_III"/>
    <property type="match status" value="1"/>
</dbReference>
<protein>
    <recommendedName>
        <fullName evidence="2 5">Elongation factor G</fullName>
    </recommendedName>
</protein>
<dbReference type="InterPro" id="IPR005517">
    <property type="entry name" value="Transl_elong_EFG/EF2_IV"/>
</dbReference>
<dbReference type="SUPFAM" id="SSF54211">
    <property type="entry name" value="Ribosomal protein S5 domain 2-like"/>
    <property type="match status" value="1"/>
</dbReference>
<dbReference type="NCBIfam" id="TIGR00484">
    <property type="entry name" value="EF-G"/>
    <property type="match status" value="1"/>
</dbReference>
<dbReference type="Gene3D" id="2.40.30.10">
    <property type="entry name" value="Translation factors"/>
    <property type="match status" value="1"/>
</dbReference>
<evidence type="ECO:0000259" key="6">
    <source>
        <dbReference type="PROSITE" id="PS51722"/>
    </source>
</evidence>
<dbReference type="InterPro" id="IPR009000">
    <property type="entry name" value="Transl_B-barrel_sf"/>
</dbReference>
<dbReference type="InterPro" id="IPR000640">
    <property type="entry name" value="EFG_V-like"/>
</dbReference>
<evidence type="ECO:0000256" key="1">
    <source>
        <dbReference type="ARBA" id="ARBA00005870"/>
    </source>
</evidence>
<evidence type="ECO:0000313" key="8">
    <source>
        <dbReference type="Proteomes" id="UP000663499"/>
    </source>
</evidence>
<dbReference type="GO" id="GO:0003746">
    <property type="term" value="F:translation elongation factor activity"/>
    <property type="evidence" value="ECO:0007669"/>
    <property type="project" value="UniProtKB-UniRule"/>
</dbReference>
<dbReference type="NCBIfam" id="NF009379">
    <property type="entry name" value="PRK12740.1-3"/>
    <property type="match status" value="1"/>
</dbReference>
<dbReference type="Pfam" id="PF22042">
    <property type="entry name" value="EF-G_D2"/>
    <property type="match status" value="1"/>
</dbReference>
<accession>A0A975AHE1</accession>
<evidence type="ECO:0000313" key="7">
    <source>
        <dbReference type="EMBL" id="QSX07913.1"/>
    </source>
</evidence>
<dbReference type="InterPro" id="IPR014721">
    <property type="entry name" value="Ribsml_uS5_D2-typ_fold_subgr"/>
</dbReference>
<dbReference type="SMART" id="SM00838">
    <property type="entry name" value="EFG_C"/>
    <property type="match status" value="1"/>
</dbReference>
<keyword evidence="3" id="KW-0547">Nucleotide-binding</keyword>
<dbReference type="PANTHER" id="PTHR43261">
    <property type="entry name" value="TRANSLATION ELONGATION FACTOR G-RELATED"/>
    <property type="match status" value="1"/>
</dbReference>
<gene>
    <name evidence="7" type="primary">fusA</name>
    <name evidence="7" type="ORF">J0B03_08860</name>
</gene>
<evidence type="ECO:0000256" key="2">
    <source>
        <dbReference type="ARBA" id="ARBA00017872"/>
    </source>
</evidence>
<dbReference type="PANTHER" id="PTHR43261:SF6">
    <property type="entry name" value="ELONGATION FACTOR G-LIKE PROTEIN"/>
    <property type="match status" value="1"/>
</dbReference>
<dbReference type="InterPro" id="IPR004540">
    <property type="entry name" value="Transl_elong_EFG/EF2"/>
</dbReference>
<dbReference type="NCBIfam" id="TIGR00231">
    <property type="entry name" value="small_GTP"/>
    <property type="match status" value="1"/>
</dbReference>
<dbReference type="NCBIfam" id="NF009381">
    <property type="entry name" value="PRK12740.1-5"/>
    <property type="match status" value="1"/>
</dbReference>
<dbReference type="InterPro" id="IPR000795">
    <property type="entry name" value="T_Tr_GTP-bd_dom"/>
</dbReference>
<keyword evidence="4" id="KW-0342">GTP-binding</keyword>
<comment type="similarity">
    <text evidence="1">Belongs to the TRAFAC class translation factor GTPase superfamily. Classic translation factor GTPase family. EF-G/EF-2 subfamily.</text>
</comment>
<dbReference type="Pfam" id="PF00009">
    <property type="entry name" value="GTP_EFTU"/>
    <property type="match status" value="1"/>
</dbReference>
<dbReference type="FunFam" id="3.30.70.240:FF:000001">
    <property type="entry name" value="Elongation factor G"/>
    <property type="match status" value="1"/>
</dbReference>
<keyword evidence="8" id="KW-1185">Reference proteome</keyword>
<dbReference type="SUPFAM" id="SSF54980">
    <property type="entry name" value="EF-G C-terminal domain-like"/>
    <property type="match status" value="2"/>
</dbReference>
<organism evidence="7 8">
    <name type="scientific">Alkalibacter rhizosphaerae</name>
    <dbReference type="NCBI Taxonomy" id="2815577"/>
    <lineage>
        <taxon>Bacteria</taxon>
        <taxon>Bacillati</taxon>
        <taxon>Bacillota</taxon>
        <taxon>Clostridia</taxon>
        <taxon>Eubacteriales</taxon>
        <taxon>Eubacteriaceae</taxon>
        <taxon>Alkalibacter</taxon>
    </lineage>
</organism>
<dbReference type="InterPro" id="IPR009022">
    <property type="entry name" value="EFG_III"/>
</dbReference>
<dbReference type="Gene3D" id="3.30.70.870">
    <property type="entry name" value="Elongation Factor G (Translational Gtpase), domain 3"/>
    <property type="match status" value="1"/>
</dbReference>